<evidence type="ECO:0000313" key="14">
    <source>
        <dbReference type="Proteomes" id="UP000809273"/>
    </source>
</evidence>
<organism evidence="13 14">
    <name type="scientific">Candidatus Zymogenus saltonus</name>
    <dbReference type="NCBI Taxonomy" id="2844893"/>
    <lineage>
        <taxon>Bacteria</taxon>
        <taxon>Deltaproteobacteria</taxon>
        <taxon>Candidatus Zymogenia</taxon>
        <taxon>Candidatus Zymogeniales</taxon>
        <taxon>Candidatus Zymogenaceae</taxon>
        <taxon>Candidatus Zymogenus</taxon>
    </lineage>
</organism>
<dbReference type="InterPro" id="IPR027939">
    <property type="entry name" value="NMT1/THI5"/>
</dbReference>
<evidence type="ECO:0000259" key="12">
    <source>
        <dbReference type="Pfam" id="PF09084"/>
    </source>
</evidence>
<reference evidence="13" key="1">
    <citation type="journal article" date="2021" name="Environ. Microbiol.">
        <title>Genomic characterization of three novel Desulfobacterota classes expand the metabolic and phylogenetic diversity of the phylum.</title>
        <authorList>
            <person name="Murphy C.L."/>
            <person name="Biggerstaff J."/>
            <person name="Eichhorn A."/>
            <person name="Ewing E."/>
            <person name="Shahan R."/>
            <person name="Soriano D."/>
            <person name="Stewart S."/>
            <person name="VanMol K."/>
            <person name="Walker R."/>
            <person name="Walters P."/>
            <person name="Elshahed M.S."/>
            <person name="Youssef N.H."/>
        </authorList>
    </citation>
    <scope>NUCLEOTIDE SEQUENCE</scope>
    <source>
        <strain evidence="13">Zod_Metabat.24</strain>
    </source>
</reference>
<dbReference type="AlphaFoldDB" id="A0A9D8KGS5"/>
<dbReference type="EMBL" id="JAFGIX010000058">
    <property type="protein sequence ID" value="MBN1573899.1"/>
    <property type="molecule type" value="Genomic_DNA"/>
</dbReference>
<evidence type="ECO:0000256" key="11">
    <source>
        <dbReference type="ARBA" id="ARBA00048179"/>
    </source>
</evidence>
<name>A0A9D8KGS5_9DELT</name>
<evidence type="ECO:0000256" key="3">
    <source>
        <dbReference type="ARBA" id="ARBA00009406"/>
    </source>
</evidence>
<dbReference type="GO" id="GO:0016740">
    <property type="term" value="F:transferase activity"/>
    <property type="evidence" value="ECO:0007669"/>
    <property type="project" value="UniProtKB-KW"/>
</dbReference>
<proteinExistence type="inferred from homology"/>
<keyword evidence="9" id="KW-0408">Iron</keyword>
<evidence type="ECO:0000256" key="9">
    <source>
        <dbReference type="ARBA" id="ARBA00023004"/>
    </source>
</evidence>
<keyword evidence="5" id="KW-0808">Transferase</keyword>
<dbReference type="GO" id="GO:0046872">
    <property type="term" value="F:metal ion binding"/>
    <property type="evidence" value="ECO:0007669"/>
    <property type="project" value="UniProtKB-KW"/>
</dbReference>
<dbReference type="GO" id="GO:0009228">
    <property type="term" value="P:thiamine biosynthetic process"/>
    <property type="evidence" value="ECO:0007669"/>
    <property type="project" value="UniProtKB-KW"/>
</dbReference>
<accession>A0A9D8KGS5</accession>
<dbReference type="Gene3D" id="3.40.190.10">
    <property type="entry name" value="Periplasmic binding protein-like II"/>
    <property type="match status" value="2"/>
</dbReference>
<dbReference type="Pfam" id="PF09084">
    <property type="entry name" value="NMT1"/>
    <property type="match status" value="1"/>
</dbReference>
<evidence type="ECO:0000256" key="1">
    <source>
        <dbReference type="ARBA" id="ARBA00003469"/>
    </source>
</evidence>
<keyword evidence="7" id="KW-0663">Pyridoxal phosphate</keyword>
<dbReference type="Proteomes" id="UP000809273">
    <property type="component" value="Unassembled WGS sequence"/>
</dbReference>
<dbReference type="PANTHER" id="PTHR31528">
    <property type="entry name" value="4-AMINO-5-HYDROXYMETHYL-2-METHYLPYRIMIDINE PHOSPHATE SYNTHASE THI11-RELATED"/>
    <property type="match status" value="1"/>
</dbReference>
<dbReference type="InterPro" id="IPR015168">
    <property type="entry name" value="SsuA/THI5"/>
</dbReference>
<dbReference type="PROSITE" id="PS51257">
    <property type="entry name" value="PROKAR_LIPOPROTEIN"/>
    <property type="match status" value="1"/>
</dbReference>
<sequence length="328" mass="37460">MRTTVFKISAFLTLMLFLFSCRSGRIKGPPDEVTVQLKWIHQAQFAGFYVAERKGFYSEENISVTLNSCDPTTSPDSVISDLITGKTDFAVVGGDFFLQTRSMGKPVVAVAVLFQRNPRVYVTMKDSGIVNPQDFVGKKLMVPPDALVQHNALIRKLGIDRSSITIVPFERNTKPLTTGLIDAHMMYRTGLALAFEEEGYETNFIWVENYGIRLYGDTIVTTERIIKENPDLVLRFLRATLRGWRYAIENPEEAVDMTVEYNVKLSRFRQLRMMQVQMPLIHTGKEEIGWMNKDVWVVMQDILLGKDTIDIDKAFNVLFLNEIYGTME</sequence>
<evidence type="ECO:0000256" key="4">
    <source>
        <dbReference type="ARBA" id="ARBA00011738"/>
    </source>
</evidence>
<reference evidence="13" key="2">
    <citation type="submission" date="2021-01" db="EMBL/GenBank/DDBJ databases">
        <authorList>
            <person name="Hahn C.R."/>
            <person name="Youssef N.H."/>
            <person name="Elshahed M."/>
        </authorList>
    </citation>
    <scope>NUCLEOTIDE SEQUENCE</scope>
    <source>
        <strain evidence="13">Zod_Metabat.24</strain>
    </source>
</reference>
<comment type="caution">
    <text evidence="13">The sequence shown here is derived from an EMBL/GenBank/DDBJ whole genome shotgun (WGS) entry which is preliminary data.</text>
</comment>
<evidence type="ECO:0000256" key="5">
    <source>
        <dbReference type="ARBA" id="ARBA00022679"/>
    </source>
</evidence>
<evidence type="ECO:0000256" key="6">
    <source>
        <dbReference type="ARBA" id="ARBA00022723"/>
    </source>
</evidence>
<evidence type="ECO:0000256" key="2">
    <source>
        <dbReference type="ARBA" id="ARBA00004948"/>
    </source>
</evidence>
<keyword evidence="8" id="KW-0784">Thiamine biosynthesis</keyword>
<dbReference type="SUPFAM" id="SSF53850">
    <property type="entry name" value="Periplasmic binding protein-like II"/>
    <property type="match status" value="1"/>
</dbReference>
<comment type="similarity">
    <text evidence="3">Belongs to the NMT1/THI5 family.</text>
</comment>
<gene>
    <name evidence="13" type="ORF">JW984_11945</name>
</gene>
<keyword evidence="6" id="KW-0479">Metal-binding</keyword>
<evidence type="ECO:0000256" key="10">
    <source>
        <dbReference type="ARBA" id="ARBA00033171"/>
    </source>
</evidence>
<evidence type="ECO:0000256" key="8">
    <source>
        <dbReference type="ARBA" id="ARBA00022977"/>
    </source>
</evidence>
<feature type="domain" description="SsuA/THI5-like" evidence="12">
    <location>
        <begin position="43"/>
        <end position="254"/>
    </location>
</feature>
<comment type="function">
    <text evidence="1">Responsible for the formation of the pyrimidine heterocycle in the thiamine biosynthesis pathway. Catalyzes the formation of hydroxymethylpyrimidine phosphate (HMP-P) from histidine and pyridoxal phosphate (PLP). The protein uses PLP and the active site histidine to form HMP-P, generating an inactive enzyme. The enzyme can only undergo a single turnover, which suggests it is a suicide enzyme.</text>
</comment>
<dbReference type="PANTHER" id="PTHR31528:SF1">
    <property type="entry name" value="4-AMINO-5-HYDROXYMETHYL-2-METHYLPYRIMIDINE PHOSPHATE SYNTHASE THI11-RELATED"/>
    <property type="match status" value="1"/>
</dbReference>
<comment type="subunit">
    <text evidence="4">Homodimer.</text>
</comment>
<comment type="catalytic activity">
    <reaction evidence="11">
        <text>N(6)-(pyridoxal phosphate)-L-lysyl-[4-amino-5-hydroxymethyl-2-methylpyrimidine phosphate synthase] + L-histidyl-[4-amino-5-hydroxymethyl-2-methylpyrimidine phosphate synthase] + 2 Fe(3+) + 4 H2O = L-lysyl-[4-amino-5-hydroxymethyl-2-methylpyrimidine phosphate synthase] + (2S)-2-amino-5-hydroxy-4-oxopentanoyl-[4-amino-5-hydroxymethyl-2-methylpyrimidine phosphate synthase] + 4-amino-2-methyl-5-(phosphooxymethyl)pyrimidine + 3-oxopropanoate + 2 Fe(2+) + 2 H(+)</text>
        <dbReference type="Rhea" id="RHEA:65756"/>
        <dbReference type="Rhea" id="RHEA-COMP:16892"/>
        <dbReference type="Rhea" id="RHEA-COMP:16893"/>
        <dbReference type="Rhea" id="RHEA-COMP:16894"/>
        <dbReference type="Rhea" id="RHEA-COMP:16895"/>
        <dbReference type="ChEBI" id="CHEBI:15377"/>
        <dbReference type="ChEBI" id="CHEBI:15378"/>
        <dbReference type="ChEBI" id="CHEBI:29033"/>
        <dbReference type="ChEBI" id="CHEBI:29034"/>
        <dbReference type="ChEBI" id="CHEBI:29969"/>
        <dbReference type="ChEBI" id="CHEBI:29979"/>
        <dbReference type="ChEBI" id="CHEBI:33190"/>
        <dbReference type="ChEBI" id="CHEBI:58354"/>
        <dbReference type="ChEBI" id="CHEBI:143915"/>
        <dbReference type="ChEBI" id="CHEBI:157692"/>
    </reaction>
    <physiologicalReaction direction="left-to-right" evidence="11">
        <dbReference type="Rhea" id="RHEA:65757"/>
    </physiologicalReaction>
</comment>
<evidence type="ECO:0000256" key="7">
    <source>
        <dbReference type="ARBA" id="ARBA00022898"/>
    </source>
</evidence>
<comment type="pathway">
    <text evidence="2">Cofactor biosynthesis; thiamine diphosphate biosynthesis.</text>
</comment>
<evidence type="ECO:0000313" key="13">
    <source>
        <dbReference type="EMBL" id="MBN1573899.1"/>
    </source>
</evidence>
<protein>
    <recommendedName>
        <fullName evidence="10">Thiamine pyrimidine synthase</fullName>
    </recommendedName>
</protein>